<keyword evidence="2" id="KW-0732">Signal</keyword>
<dbReference type="Proteomes" id="UP001152622">
    <property type="component" value="Chromosome 1"/>
</dbReference>
<dbReference type="AlphaFoldDB" id="A0A9Q1JEW0"/>
<gene>
    <name evidence="3" type="ORF">SKAU_G00029480</name>
</gene>
<keyword evidence="4" id="KW-1185">Reference proteome</keyword>
<feature type="chain" id="PRO_5040320166" evidence="2">
    <location>
        <begin position="21"/>
        <end position="76"/>
    </location>
</feature>
<name>A0A9Q1JEW0_SYNKA</name>
<keyword evidence="1" id="KW-0472">Membrane</keyword>
<proteinExistence type="predicted"/>
<evidence type="ECO:0000313" key="4">
    <source>
        <dbReference type="Proteomes" id="UP001152622"/>
    </source>
</evidence>
<protein>
    <submittedName>
        <fullName evidence="3">Uncharacterized protein</fullName>
    </submittedName>
</protein>
<accession>A0A9Q1JEW0</accession>
<comment type="caution">
    <text evidence="3">The sequence shown here is derived from an EMBL/GenBank/DDBJ whole genome shotgun (WGS) entry which is preliminary data.</text>
</comment>
<keyword evidence="1" id="KW-1133">Transmembrane helix</keyword>
<reference evidence="3" key="1">
    <citation type="journal article" date="2023" name="Science">
        <title>Genome structures resolve the early diversification of teleost fishes.</title>
        <authorList>
            <person name="Parey E."/>
            <person name="Louis A."/>
            <person name="Montfort J."/>
            <person name="Bouchez O."/>
            <person name="Roques C."/>
            <person name="Iampietro C."/>
            <person name="Lluch J."/>
            <person name="Castinel A."/>
            <person name="Donnadieu C."/>
            <person name="Desvignes T."/>
            <person name="Floi Bucao C."/>
            <person name="Jouanno E."/>
            <person name="Wen M."/>
            <person name="Mejri S."/>
            <person name="Dirks R."/>
            <person name="Jansen H."/>
            <person name="Henkel C."/>
            <person name="Chen W.J."/>
            <person name="Zahm M."/>
            <person name="Cabau C."/>
            <person name="Klopp C."/>
            <person name="Thompson A.W."/>
            <person name="Robinson-Rechavi M."/>
            <person name="Braasch I."/>
            <person name="Lecointre G."/>
            <person name="Bobe J."/>
            <person name="Postlethwait J.H."/>
            <person name="Berthelot C."/>
            <person name="Roest Crollius H."/>
            <person name="Guiguen Y."/>
        </authorList>
    </citation>
    <scope>NUCLEOTIDE SEQUENCE</scope>
    <source>
        <strain evidence="3">WJC10195</strain>
    </source>
</reference>
<keyword evidence="1" id="KW-0812">Transmembrane</keyword>
<feature type="signal peptide" evidence="2">
    <location>
        <begin position="1"/>
        <end position="20"/>
    </location>
</feature>
<dbReference type="EMBL" id="JAINUF010000001">
    <property type="protein sequence ID" value="KAJ8382170.1"/>
    <property type="molecule type" value="Genomic_DNA"/>
</dbReference>
<feature type="transmembrane region" description="Helical" evidence="1">
    <location>
        <begin position="31"/>
        <end position="52"/>
    </location>
</feature>
<sequence length="76" mass="8592">MSHLTILLSSLILSFLSTCAVEEAGGVVEEVVIFTLRCLPFLTLLMAVFYLYRTWTKVPAPKNRVQKDSGKEEEEE</sequence>
<evidence type="ECO:0000256" key="2">
    <source>
        <dbReference type="SAM" id="SignalP"/>
    </source>
</evidence>
<organism evidence="3 4">
    <name type="scientific">Synaphobranchus kaupii</name>
    <name type="common">Kaup's arrowtooth eel</name>
    <dbReference type="NCBI Taxonomy" id="118154"/>
    <lineage>
        <taxon>Eukaryota</taxon>
        <taxon>Metazoa</taxon>
        <taxon>Chordata</taxon>
        <taxon>Craniata</taxon>
        <taxon>Vertebrata</taxon>
        <taxon>Euteleostomi</taxon>
        <taxon>Actinopterygii</taxon>
        <taxon>Neopterygii</taxon>
        <taxon>Teleostei</taxon>
        <taxon>Anguilliformes</taxon>
        <taxon>Synaphobranchidae</taxon>
        <taxon>Synaphobranchus</taxon>
    </lineage>
</organism>
<evidence type="ECO:0000256" key="1">
    <source>
        <dbReference type="SAM" id="Phobius"/>
    </source>
</evidence>
<evidence type="ECO:0000313" key="3">
    <source>
        <dbReference type="EMBL" id="KAJ8382170.1"/>
    </source>
</evidence>